<dbReference type="Proteomes" id="UP000222360">
    <property type="component" value="Segment"/>
</dbReference>
<organism evidence="2 3">
    <name type="scientific">Pseudomonas phage VSW-3</name>
    <dbReference type="NCBI Taxonomy" id="1852562"/>
    <lineage>
        <taxon>Viruses</taxon>
        <taxon>Duplodnaviria</taxon>
        <taxon>Heunggongvirae</taxon>
        <taxon>Uroviricota</taxon>
        <taxon>Caudoviricetes</taxon>
        <taxon>Autographivirales</taxon>
        <taxon>Autonotataviridae</taxon>
        <taxon>Napahaivirus</taxon>
        <taxon>Napahaivirus VSW3</taxon>
    </lineage>
</organism>
<name>A0A173GCP2_9CAUD</name>
<feature type="compositionally biased region" description="Low complexity" evidence="1">
    <location>
        <begin position="115"/>
        <end position="126"/>
    </location>
</feature>
<reference evidence="2 3" key="1">
    <citation type="submission" date="2016-04" db="EMBL/GenBank/DDBJ databases">
        <title>Complete genome of Pseudomonas fluorescens phage VSW-3.</title>
        <authorList>
            <person name="Zhang C.-J."/>
            <person name="Wei Y.-L."/>
            <person name="Ji X.-L."/>
        </authorList>
    </citation>
    <scope>NUCLEOTIDE SEQUENCE [LARGE SCALE GENOMIC DNA]</scope>
</reference>
<evidence type="ECO:0000313" key="2">
    <source>
        <dbReference type="EMBL" id="ANH51077.1"/>
    </source>
</evidence>
<dbReference type="EMBL" id="KX066068">
    <property type="protein sequence ID" value="ANH51077.1"/>
    <property type="molecule type" value="Genomic_DNA"/>
</dbReference>
<evidence type="ECO:0000256" key="1">
    <source>
        <dbReference type="SAM" id="MobiDB-lite"/>
    </source>
</evidence>
<gene>
    <name evidence="2" type="ORF">VSW3_1</name>
</gene>
<protein>
    <submittedName>
        <fullName evidence="2">Uncharacterized protein</fullName>
    </submittedName>
</protein>
<evidence type="ECO:0000313" key="3">
    <source>
        <dbReference type="Proteomes" id="UP000222360"/>
    </source>
</evidence>
<feature type="region of interest" description="Disordered" evidence="1">
    <location>
        <begin position="114"/>
        <end position="142"/>
    </location>
</feature>
<proteinExistence type="predicted"/>
<sequence length="142" mass="14812">MPTSKIESRIALIEARVAKDQAELVELRGQLSAAALVNDVAQGWSVSFKVGRSDTRREVTGEVLGRGDVKGVDSVRVQVGSGLECELFTVKVADLTGISQPVKEPSEIAVALGNAAAGESEAPASEPEVKDPSDELLADLVG</sequence>
<accession>A0A173GCP2</accession>
<keyword evidence="3" id="KW-1185">Reference proteome</keyword>